<evidence type="ECO:0000256" key="10">
    <source>
        <dbReference type="ARBA" id="ARBA00023201"/>
    </source>
</evidence>
<keyword evidence="4 12" id="KW-0894">Sodium channel</keyword>
<evidence type="ECO:0000256" key="6">
    <source>
        <dbReference type="ARBA" id="ARBA00022989"/>
    </source>
</evidence>
<dbReference type="PhylomeDB" id="B4JZI1"/>
<evidence type="ECO:0000256" key="9">
    <source>
        <dbReference type="ARBA" id="ARBA00023136"/>
    </source>
</evidence>
<evidence type="ECO:0000256" key="5">
    <source>
        <dbReference type="ARBA" id="ARBA00022692"/>
    </source>
</evidence>
<comment type="similarity">
    <text evidence="2 12">Belongs to the amiloride-sensitive sodium channel (TC 1.A.6) family.</text>
</comment>
<keyword evidence="7" id="KW-0915">Sodium</keyword>
<dbReference type="Gene3D" id="1.10.287.820">
    <property type="entry name" value="Acid-sensing ion channel domain"/>
    <property type="match status" value="1"/>
</dbReference>
<dbReference type="Gene3D" id="2.60.470.10">
    <property type="entry name" value="Acid-sensing ion channels like domains"/>
    <property type="match status" value="1"/>
</dbReference>
<dbReference type="InterPro" id="IPR001873">
    <property type="entry name" value="ENaC"/>
</dbReference>
<evidence type="ECO:0000256" key="8">
    <source>
        <dbReference type="ARBA" id="ARBA00023065"/>
    </source>
</evidence>
<evidence type="ECO:0000256" key="1">
    <source>
        <dbReference type="ARBA" id="ARBA00004141"/>
    </source>
</evidence>
<comment type="subcellular location">
    <subcellularLocation>
        <location evidence="1">Membrane</location>
        <topology evidence="1">Multi-pass membrane protein</topology>
    </subcellularLocation>
</comment>
<sequence>MPIAKKLGSQPIYLINFENYLRPKRPHKITPLQCFDKPAKKPETKCFKLQKTLQRWKLVRWWRTAHIKLSKNVEQMPLPRFLNFLRARNDDGLCKSKTGFEIYCEMSSIHGFHVFVGAKTWQRVLWWLLICVAILLSLLVLIMSYGMSAETPTRSYIESMMQPLSANRLPLPAITICGLNRISKQQLSIRANKWSVPVQMLQQLPWLSRRSSPGINQTLIKQLSDQNETWSQLLEQLSPQICEQQLIGCKWLGWNPQSCKQLMTTVWSYTEGRCCSLRQTSDNPATSLTLRLATKIEDYGSTATAATGFQVLLHEAHTSIDAATQRVLVPSGTEVHLMLKPYSTHATAYLDSLEPNTRGCYLSNERSLFSFPAYSQDNCLAECHSERVYHICGCVHPHMPKRSHWTLCQLAQLQCLQQQVISWDQLQSLCNCLPPCQFNRYEVHTDVAALDASQAAPPTNDALYNNLNASDELLLHIYCDSLNAEQLRLDVFENWLSFIGTFGGITGLFMGCSFVSVFELIFFVCVRPTCNWLTRQQIRYRLRRRRRRQLAAAAAKGN</sequence>
<reference evidence="14 15" key="1">
    <citation type="journal article" date="2007" name="Nature">
        <title>Evolution of genes and genomes on the Drosophila phylogeny.</title>
        <authorList>
            <consortium name="Drosophila 12 Genomes Consortium"/>
            <person name="Clark A.G."/>
            <person name="Eisen M.B."/>
            <person name="Smith D.R."/>
            <person name="Bergman C.M."/>
            <person name="Oliver B."/>
            <person name="Markow T.A."/>
            <person name="Kaufman T.C."/>
            <person name="Kellis M."/>
            <person name="Gelbart W."/>
            <person name="Iyer V.N."/>
            <person name="Pollard D.A."/>
            <person name="Sackton T.B."/>
            <person name="Larracuente A.M."/>
            <person name="Singh N.D."/>
            <person name="Abad J.P."/>
            <person name="Abt D.N."/>
            <person name="Adryan B."/>
            <person name="Aguade M."/>
            <person name="Akashi H."/>
            <person name="Anderson W.W."/>
            <person name="Aquadro C.F."/>
            <person name="Ardell D.H."/>
            <person name="Arguello R."/>
            <person name="Artieri C.G."/>
            <person name="Barbash D.A."/>
            <person name="Barker D."/>
            <person name="Barsanti P."/>
            <person name="Batterham P."/>
            <person name="Batzoglou S."/>
            <person name="Begun D."/>
            <person name="Bhutkar A."/>
            <person name="Blanco E."/>
            <person name="Bosak S.A."/>
            <person name="Bradley R.K."/>
            <person name="Brand A.D."/>
            <person name="Brent M.R."/>
            <person name="Brooks A.N."/>
            <person name="Brown R.H."/>
            <person name="Butlin R.K."/>
            <person name="Caggese C."/>
            <person name="Calvi B.R."/>
            <person name="Bernardo de Carvalho A."/>
            <person name="Caspi A."/>
            <person name="Castrezana S."/>
            <person name="Celniker S.E."/>
            <person name="Chang J.L."/>
            <person name="Chapple C."/>
            <person name="Chatterji S."/>
            <person name="Chinwalla A."/>
            <person name="Civetta A."/>
            <person name="Clifton S.W."/>
            <person name="Comeron J.M."/>
            <person name="Costello J.C."/>
            <person name="Coyne J.A."/>
            <person name="Daub J."/>
            <person name="David R.G."/>
            <person name="Delcher A.L."/>
            <person name="Delehaunty K."/>
            <person name="Do C.B."/>
            <person name="Ebling H."/>
            <person name="Edwards K."/>
            <person name="Eickbush T."/>
            <person name="Evans J.D."/>
            <person name="Filipski A."/>
            <person name="Findeiss S."/>
            <person name="Freyhult E."/>
            <person name="Fulton L."/>
            <person name="Fulton R."/>
            <person name="Garcia A.C."/>
            <person name="Gardiner A."/>
            <person name="Garfield D.A."/>
            <person name="Garvin B.E."/>
            <person name="Gibson G."/>
            <person name="Gilbert D."/>
            <person name="Gnerre S."/>
            <person name="Godfrey J."/>
            <person name="Good R."/>
            <person name="Gotea V."/>
            <person name="Gravely B."/>
            <person name="Greenberg A.J."/>
            <person name="Griffiths-Jones S."/>
            <person name="Gross S."/>
            <person name="Guigo R."/>
            <person name="Gustafson E.A."/>
            <person name="Haerty W."/>
            <person name="Hahn M.W."/>
            <person name="Halligan D.L."/>
            <person name="Halpern A.L."/>
            <person name="Halter G.M."/>
            <person name="Han M.V."/>
            <person name="Heger A."/>
            <person name="Hillier L."/>
            <person name="Hinrichs A.S."/>
            <person name="Holmes I."/>
            <person name="Hoskins R.A."/>
            <person name="Hubisz M.J."/>
            <person name="Hultmark D."/>
            <person name="Huntley M.A."/>
            <person name="Jaffe D.B."/>
            <person name="Jagadeeshan S."/>
            <person name="Jeck W.R."/>
            <person name="Johnson J."/>
            <person name="Jones C.D."/>
            <person name="Jordan W.C."/>
            <person name="Karpen G.H."/>
            <person name="Kataoka E."/>
            <person name="Keightley P.D."/>
            <person name="Kheradpour P."/>
            <person name="Kirkness E.F."/>
            <person name="Koerich L.B."/>
            <person name="Kristiansen K."/>
            <person name="Kudrna D."/>
            <person name="Kulathinal R.J."/>
            <person name="Kumar S."/>
            <person name="Kwok R."/>
            <person name="Lander E."/>
            <person name="Langley C.H."/>
            <person name="Lapoint R."/>
            <person name="Lazzaro B.P."/>
            <person name="Lee S.J."/>
            <person name="Levesque L."/>
            <person name="Li R."/>
            <person name="Lin C.F."/>
            <person name="Lin M.F."/>
            <person name="Lindblad-Toh K."/>
            <person name="Llopart A."/>
            <person name="Long M."/>
            <person name="Low L."/>
            <person name="Lozovsky E."/>
            <person name="Lu J."/>
            <person name="Luo M."/>
            <person name="Machado C.A."/>
            <person name="Makalowski W."/>
            <person name="Marzo M."/>
            <person name="Matsuda M."/>
            <person name="Matzkin L."/>
            <person name="McAllister B."/>
            <person name="McBride C.S."/>
            <person name="McKernan B."/>
            <person name="McKernan K."/>
            <person name="Mendez-Lago M."/>
            <person name="Minx P."/>
            <person name="Mollenhauer M.U."/>
            <person name="Montooth K."/>
            <person name="Mount S.M."/>
            <person name="Mu X."/>
            <person name="Myers E."/>
            <person name="Negre B."/>
            <person name="Newfeld S."/>
            <person name="Nielsen R."/>
            <person name="Noor M.A."/>
            <person name="O'Grady P."/>
            <person name="Pachter L."/>
            <person name="Papaceit M."/>
            <person name="Parisi M.J."/>
            <person name="Parisi M."/>
            <person name="Parts L."/>
            <person name="Pedersen J.S."/>
            <person name="Pesole G."/>
            <person name="Phillippy A.M."/>
            <person name="Ponting C.P."/>
            <person name="Pop M."/>
            <person name="Porcelli D."/>
            <person name="Powell J.R."/>
            <person name="Prohaska S."/>
            <person name="Pruitt K."/>
            <person name="Puig M."/>
            <person name="Quesneville H."/>
            <person name="Ram K.R."/>
            <person name="Rand D."/>
            <person name="Rasmussen M.D."/>
            <person name="Reed L.K."/>
            <person name="Reenan R."/>
            <person name="Reily A."/>
            <person name="Remington K.A."/>
            <person name="Rieger T.T."/>
            <person name="Ritchie M.G."/>
            <person name="Robin C."/>
            <person name="Rogers Y.H."/>
            <person name="Rohde C."/>
            <person name="Rozas J."/>
            <person name="Rubenfield M.J."/>
            <person name="Ruiz A."/>
            <person name="Russo S."/>
            <person name="Salzberg S.L."/>
            <person name="Sanchez-Gracia A."/>
            <person name="Saranga D.J."/>
            <person name="Sato H."/>
            <person name="Schaeffer S.W."/>
            <person name="Schatz M.C."/>
            <person name="Schlenke T."/>
            <person name="Schwartz R."/>
            <person name="Segarra C."/>
            <person name="Singh R.S."/>
            <person name="Sirot L."/>
            <person name="Sirota M."/>
            <person name="Sisneros N.B."/>
            <person name="Smith C.D."/>
            <person name="Smith T.F."/>
            <person name="Spieth J."/>
            <person name="Stage D.E."/>
            <person name="Stark A."/>
            <person name="Stephan W."/>
            <person name="Strausberg R.L."/>
            <person name="Strempel S."/>
            <person name="Sturgill D."/>
            <person name="Sutton G."/>
            <person name="Sutton G.G."/>
            <person name="Tao W."/>
            <person name="Teichmann S."/>
            <person name="Tobari Y.N."/>
            <person name="Tomimura Y."/>
            <person name="Tsolas J.M."/>
            <person name="Valente V.L."/>
            <person name="Venter E."/>
            <person name="Venter J.C."/>
            <person name="Vicario S."/>
            <person name="Vieira F.G."/>
            <person name="Vilella A.J."/>
            <person name="Villasante A."/>
            <person name="Walenz B."/>
            <person name="Wang J."/>
            <person name="Wasserman M."/>
            <person name="Watts T."/>
            <person name="Wilson D."/>
            <person name="Wilson R.K."/>
            <person name="Wing R.A."/>
            <person name="Wolfner M.F."/>
            <person name="Wong A."/>
            <person name="Wong G.K."/>
            <person name="Wu C.I."/>
            <person name="Wu G."/>
            <person name="Yamamoto D."/>
            <person name="Yang H.P."/>
            <person name="Yang S.P."/>
            <person name="Yorke J.A."/>
            <person name="Yoshida K."/>
            <person name="Zdobnov E."/>
            <person name="Zhang P."/>
            <person name="Zhang Y."/>
            <person name="Zimin A.V."/>
            <person name="Baldwin J."/>
            <person name="Abdouelleil A."/>
            <person name="Abdulkadir J."/>
            <person name="Abebe A."/>
            <person name="Abera B."/>
            <person name="Abreu J."/>
            <person name="Acer S.C."/>
            <person name="Aftuck L."/>
            <person name="Alexander A."/>
            <person name="An P."/>
            <person name="Anderson E."/>
            <person name="Anderson S."/>
            <person name="Arachi H."/>
            <person name="Azer M."/>
            <person name="Bachantsang P."/>
            <person name="Barry A."/>
            <person name="Bayul T."/>
            <person name="Berlin A."/>
            <person name="Bessette D."/>
            <person name="Bloom T."/>
            <person name="Blye J."/>
            <person name="Boguslavskiy L."/>
            <person name="Bonnet C."/>
            <person name="Boukhgalter B."/>
            <person name="Bourzgui I."/>
            <person name="Brown A."/>
            <person name="Cahill P."/>
            <person name="Channer S."/>
            <person name="Cheshatsang Y."/>
            <person name="Chuda L."/>
            <person name="Citroen M."/>
            <person name="Collymore A."/>
            <person name="Cooke P."/>
            <person name="Costello M."/>
            <person name="D'Aco K."/>
            <person name="Daza R."/>
            <person name="De Haan G."/>
            <person name="DeGray S."/>
            <person name="DeMaso C."/>
            <person name="Dhargay N."/>
            <person name="Dooley K."/>
            <person name="Dooley E."/>
            <person name="Doricent M."/>
            <person name="Dorje P."/>
            <person name="Dorjee K."/>
            <person name="Dupes A."/>
            <person name="Elong R."/>
            <person name="Falk J."/>
            <person name="Farina A."/>
            <person name="Faro S."/>
            <person name="Ferguson D."/>
            <person name="Fisher S."/>
            <person name="Foley C.D."/>
            <person name="Franke A."/>
            <person name="Friedrich D."/>
            <person name="Gadbois L."/>
            <person name="Gearin G."/>
            <person name="Gearin C.R."/>
            <person name="Giannoukos G."/>
            <person name="Goode T."/>
            <person name="Graham J."/>
            <person name="Grandbois E."/>
            <person name="Grewal S."/>
            <person name="Gyaltsen K."/>
            <person name="Hafez N."/>
            <person name="Hagos B."/>
            <person name="Hall J."/>
            <person name="Henson C."/>
            <person name="Hollinger A."/>
            <person name="Honan T."/>
            <person name="Huard M.D."/>
            <person name="Hughes L."/>
            <person name="Hurhula B."/>
            <person name="Husby M.E."/>
            <person name="Kamat A."/>
            <person name="Kanga B."/>
            <person name="Kashin S."/>
            <person name="Khazanovich D."/>
            <person name="Kisner P."/>
            <person name="Lance K."/>
            <person name="Lara M."/>
            <person name="Lee W."/>
            <person name="Lennon N."/>
            <person name="Letendre F."/>
            <person name="LeVine R."/>
            <person name="Lipovsky A."/>
            <person name="Liu X."/>
            <person name="Liu J."/>
            <person name="Liu S."/>
            <person name="Lokyitsang T."/>
            <person name="Lokyitsang Y."/>
            <person name="Lubonja R."/>
            <person name="Lui A."/>
            <person name="MacDonald P."/>
            <person name="Magnisalis V."/>
            <person name="Maru K."/>
            <person name="Matthews C."/>
            <person name="McCusker W."/>
            <person name="McDonough S."/>
            <person name="Mehta T."/>
            <person name="Meldrim J."/>
            <person name="Meneus L."/>
            <person name="Mihai O."/>
            <person name="Mihalev A."/>
            <person name="Mihova T."/>
            <person name="Mittelman R."/>
            <person name="Mlenga V."/>
            <person name="Montmayeur A."/>
            <person name="Mulrain L."/>
            <person name="Navidi A."/>
            <person name="Naylor J."/>
            <person name="Negash T."/>
            <person name="Nguyen T."/>
            <person name="Nguyen N."/>
            <person name="Nicol R."/>
            <person name="Norbu C."/>
            <person name="Norbu N."/>
            <person name="Novod N."/>
            <person name="O'Neill B."/>
            <person name="Osman S."/>
            <person name="Markiewicz E."/>
            <person name="Oyono O.L."/>
            <person name="Patti C."/>
            <person name="Phunkhang P."/>
            <person name="Pierre F."/>
            <person name="Priest M."/>
            <person name="Raghuraman S."/>
            <person name="Rege F."/>
            <person name="Reyes R."/>
            <person name="Rise C."/>
            <person name="Rogov P."/>
            <person name="Ross K."/>
            <person name="Ryan E."/>
            <person name="Settipalli S."/>
            <person name="Shea T."/>
            <person name="Sherpa N."/>
            <person name="Shi L."/>
            <person name="Shih D."/>
            <person name="Sparrow T."/>
            <person name="Spaulding J."/>
            <person name="Stalker J."/>
            <person name="Stange-Thomann N."/>
            <person name="Stavropoulos S."/>
            <person name="Stone C."/>
            <person name="Strader C."/>
            <person name="Tesfaye S."/>
            <person name="Thomson T."/>
            <person name="Thoulutsang Y."/>
            <person name="Thoulutsang D."/>
            <person name="Topham K."/>
            <person name="Topping I."/>
            <person name="Tsamla T."/>
            <person name="Vassiliev H."/>
            <person name="Vo A."/>
            <person name="Wangchuk T."/>
            <person name="Wangdi T."/>
            <person name="Weiand M."/>
            <person name="Wilkinson J."/>
            <person name="Wilson A."/>
            <person name="Yadav S."/>
            <person name="Young G."/>
            <person name="Yu Q."/>
            <person name="Zembek L."/>
            <person name="Zhong D."/>
            <person name="Zimmer A."/>
            <person name="Zwirko Z."/>
            <person name="Jaffe D.B."/>
            <person name="Alvarez P."/>
            <person name="Brockman W."/>
            <person name="Butler J."/>
            <person name="Chin C."/>
            <person name="Gnerre S."/>
            <person name="Grabherr M."/>
            <person name="Kleber M."/>
            <person name="Mauceli E."/>
            <person name="MacCallum I."/>
        </authorList>
    </citation>
    <scope>NUCLEOTIDE SEQUENCE [LARGE SCALE GENOMIC DNA]</scope>
    <source>
        <strain evidence="15">Tucson 15287-2541.00</strain>
    </source>
</reference>
<keyword evidence="10 12" id="KW-0739">Sodium transport</keyword>
<keyword evidence="11 12" id="KW-0407">Ion channel</keyword>
<gene>
    <name evidence="14" type="primary">Dgri\GH25067</name>
    <name evidence="14" type="ORF">Dgri_GH25067</name>
</gene>
<dbReference type="eggNOG" id="KOG4294">
    <property type="taxonomic scope" value="Eukaryota"/>
</dbReference>
<evidence type="ECO:0000256" key="12">
    <source>
        <dbReference type="RuleBase" id="RU000679"/>
    </source>
</evidence>
<evidence type="ECO:0000256" key="7">
    <source>
        <dbReference type="ARBA" id="ARBA00023053"/>
    </source>
</evidence>
<evidence type="ECO:0000256" key="2">
    <source>
        <dbReference type="ARBA" id="ARBA00007193"/>
    </source>
</evidence>
<dbReference type="PANTHER" id="PTHR11690">
    <property type="entry name" value="AMILORIDE-SENSITIVE SODIUM CHANNEL-RELATED"/>
    <property type="match status" value="1"/>
</dbReference>
<keyword evidence="8 12" id="KW-0406">Ion transport</keyword>
<dbReference type="InParanoid" id="B4JZI1"/>
<evidence type="ECO:0000256" key="3">
    <source>
        <dbReference type="ARBA" id="ARBA00022448"/>
    </source>
</evidence>
<feature type="transmembrane region" description="Helical" evidence="13">
    <location>
        <begin position="124"/>
        <end position="147"/>
    </location>
</feature>
<dbReference type="GO" id="GO:0035002">
    <property type="term" value="P:liquid clearance, open tracheal system"/>
    <property type="evidence" value="ECO:0007669"/>
    <property type="project" value="EnsemblMetazoa"/>
</dbReference>
<organism evidence="15">
    <name type="scientific">Drosophila grimshawi</name>
    <name type="common">Hawaiian fruit fly</name>
    <name type="synonym">Idiomyia grimshawi</name>
    <dbReference type="NCBI Taxonomy" id="7222"/>
    <lineage>
        <taxon>Eukaryota</taxon>
        <taxon>Metazoa</taxon>
        <taxon>Ecdysozoa</taxon>
        <taxon>Arthropoda</taxon>
        <taxon>Hexapoda</taxon>
        <taxon>Insecta</taxon>
        <taxon>Pterygota</taxon>
        <taxon>Neoptera</taxon>
        <taxon>Endopterygota</taxon>
        <taxon>Diptera</taxon>
        <taxon>Brachycera</taxon>
        <taxon>Muscomorpha</taxon>
        <taxon>Ephydroidea</taxon>
        <taxon>Drosophilidae</taxon>
        <taxon>Drosophila</taxon>
        <taxon>Hawaiian Drosophila</taxon>
    </lineage>
</organism>
<dbReference type="GO" id="GO:0009651">
    <property type="term" value="P:response to salt stress"/>
    <property type="evidence" value="ECO:0007669"/>
    <property type="project" value="EnsemblMetazoa"/>
</dbReference>
<keyword evidence="9 13" id="KW-0472">Membrane</keyword>
<dbReference type="GO" id="GO:0060025">
    <property type="term" value="P:regulation of synaptic activity"/>
    <property type="evidence" value="ECO:0007669"/>
    <property type="project" value="EnsemblMetazoa"/>
</dbReference>
<evidence type="ECO:0000313" key="15">
    <source>
        <dbReference type="Proteomes" id="UP000001070"/>
    </source>
</evidence>
<keyword evidence="5 12" id="KW-0812">Transmembrane</keyword>
<dbReference type="AlphaFoldDB" id="B4JZI1"/>
<feature type="transmembrane region" description="Helical" evidence="13">
    <location>
        <begin position="495"/>
        <end position="526"/>
    </location>
</feature>
<protein>
    <submittedName>
        <fullName evidence="14">GH25067</fullName>
    </submittedName>
</protein>
<dbReference type="OMA" id="RWHSRII"/>
<dbReference type="EMBL" id="CH916379">
    <property type="protein sequence ID" value="EDV94103.1"/>
    <property type="molecule type" value="Genomic_DNA"/>
</dbReference>
<evidence type="ECO:0000256" key="11">
    <source>
        <dbReference type="ARBA" id="ARBA00023303"/>
    </source>
</evidence>
<accession>B4JZI1</accession>
<dbReference type="GO" id="GO:0035199">
    <property type="term" value="P:salt aversion"/>
    <property type="evidence" value="ECO:0007669"/>
    <property type="project" value="EnsemblMetazoa"/>
</dbReference>
<proteinExistence type="inferred from homology"/>
<dbReference type="FunCoup" id="B4JZI1">
    <property type="interactions" value="7"/>
</dbReference>
<evidence type="ECO:0000313" key="14">
    <source>
        <dbReference type="EMBL" id="EDV94103.1"/>
    </source>
</evidence>
<dbReference type="GO" id="GO:0005886">
    <property type="term" value="C:plasma membrane"/>
    <property type="evidence" value="ECO:0007669"/>
    <property type="project" value="TreeGrafter"/>
</dbReference>
<evidence type="ECO:0000256" key="13">
    <source>
        <dbReference type="SAM" id="Phobius"/>
    </source>
</evidence>
<keyword evidence="6 13" id="KW-1133">Transmembrane helix</keyword>
<dbReference type="HOGENOM" id="CLU_024950_1_1_1"/>
<dbReference type="PRINTS" id="PR01078">
    <property type="entry name" value="AMINACHANNEL"/>
</dbReference>
<dbReference type="Pfam" id="PF00858">
    <property type="entry name" value="ASC"/>
    <property type="match status" value="1"/>
</dbReference>
<evidence type="ECO:0000256" key="4">
    <source>
        <dbReference type="ARBA" id="ARBA00022461"/>
    </source>
</evidence>
<dbReference type="PANTHER" id="PTHR11690:SF237">
    <property type="entry name" value="PICKPOCKET 16-RELATED"/>
    <property type="match status" value="1"/>
</dbReference>
<dbReference type="Proteomes" id="UP000001070">
    <property type="component" value="Unassembled WGS sequence"/>
</dbReference>
<dbReference type="GO" id="GO:0015280">
    <property type="term" value="F:ligand-gated sodium channel activity"/>
    <property type="evidence" value="ECO:0007669"/>
    <property type="project" value="TreeGrafter"/>
</dbReference>
<name>B4JZI1_DROGR</name>
<keyword evidence="15" id="KW-1185">Reference proteome</keyword>
<dbReference type="GO" id="GO:0050914">
    <property type="term" value="P:sensory perception of salty taste"/>
    <property type="evidence" value="ECO:0007669"/>
    <property type="project" value="EnsemblMetazoa"/>
</dbReference>
<dbReference type="OrthoDB" id="6502088at2759"/>
<keyword evidence="3 12" id="KW-0813">Transport</keyword>